<dbReference type="InterPro" id="IPR035906">
    <property type="entry name" value="MetI-like_sf"/>
</dbReference>
<sequence length="298" mass="31098">MTQAVITPVRGAGRVSALTRRPKFLLGAGIVAVYALVAVVGPLLVGDPHATGEDLLAGPSAAHLLGTTNNGQDVFAQLIVGFRSSLLVGLLAGTVTMVLAALVGVVGGYAGGWADEVLNLIGNVFLVIPALPLIVVAASYLHSSGIAVIALLIAVTSWAASARVLRAQTASLAHRDYVDAVRASGERGWRIVVVEILPNLYPILISQFVFAMIGAILGEAGLSFLGLGDLNSVTWGTMLFFAQNGEALSQGAWWWFLPPGLCIAVLGAALTLLNIGVDELINPRLRVQRRGRAQGDIR</sequence>
<dbReference type="InterPro" id="IPR050366">
    <property type="entry name" value="BP-dependent_transpt_permease"/>
</dbReference>
<dbReference type="PANTHER" id="PTHR43386">
    <property type="entry name" value="OLIGOPEPTIDE TRANSPORT SYSTEM PERMEASE PROTEIN APPC"/>
    <property type="match status" value="1"/>
</dbReference>
<evidence type="ECO:0000256" key="7">
    <source>
        <dbReference type="RuleBase" id="RU363032"/>
    </source>
</evidence>
<feature type="transmembrane region" description="Helical" evidence="7">
    <location>
        <begin position="24"/>
        <end position="45"/>
    </location>
</feature>
<comment type="subcellular location">
    <subcellularLocation>
        <location evidence="1 7">Cell membrane</location>
        <topology evidence="1 7">Multi-pass membrane protein</topology>
    </subcellularLocation>
</comment>
<dbReference type="EMBL" id="JAYFSI010000022">
    <property type="protein sequence ID" value="MEA5367370.1"/>
    <property type="molecule type" value="Genomic_DNA"/>
</dbReference>
<keyword evidence="4 7" id="KW-0812">Transmembrane</keyword>
<proteinExistence type="inferred from homology"/>
<name>A0ABU5RNJ1_9PSEU</name>
<evidence type="ECO:0000256" key="5">
    <source>
        <dbReference type="ARBA" id="ARBA00022989"/>
    </source>
</evidence>
<feature type="transmembrane region" description="Helical" evidence="7">
    <location>
        <begin position="146"/>
        <end position="165"/>
    </location>
</feature>
<evidence type="ECO:0000313" key="10">
    <source>
        <dbReference type="Proteomes" id="UP001304298"/>
    </source>
</evidence>
<comment type="caution">
    <text evidence="9">The sequence shown here is derived from an EMBL/GenBank/DDBJ whole genome shotgun (WGS) entry which is preliminary data.</text>
</comment>
<protein>
    <submittedName>
        <fullName evidence="9">ABC transporter permease</fullName>
    </submittedName>
</protein>
<organism evidence="9 10">
    <name type="scientific">Amycolatopsis heterodermiae</name>
    <dbReference type="NCBI Taxonomy" id="3110235"/>
    <lineage>
        <taxon>Bacteria</taxon>
        <taxon>Bacillati</taxon>
        <taxon>Actinomycetota</taxon>
        <taxon>Actinomycetes</taxon>
        <taxon>Pseudonocardiales</taxon>
        <taxon>Pseudonocardiaceae</taxon>
        <taxon>Amycolatopsis</taxon>
    </lineage>
</organism>
<keyword evidence="10" id="KW-1185">Reference proteome</keyword>
<keyword evidence="5 7" id="KW-1133">Transmembrane helix</keyword>
<gene>
    <name evidence="9" type="ORF">VA596_48120</name>
</gene>
<accession>A0ABU5RNJ1</accession>
<evidence type="ECO:0000256" key="6">
    <source>
        <dbReference type="ARBA" id="ARBA00023136"/>
    </source>
</evidence>
<keyword evidence="3" id="KW-1003">Cell membrane</keyword>
<dbReference type="PROSITE" id="PS50928">
    <property type="entry name" value="ABC_TM1"/>
    <property type="match status" value="1"/>
</dbReference>
<feature type="domain" description="ABC transmembrane type-1" evidence="8">
    <location>
        <begin position="82"/>
        <end position="274"/>
    </location>
</feature>
<dbReference type="Gene3D" id="1.10.3720.10">
    <property type="entry name" value="MetI-like"/>
    <property type="match status" value="1"/>
</dbReference>
<feature type="transmembrane region" description="Helical" evidence="7">
    <location>
        <begin position="117"/>
        <end position="140"/>
    </location>
</feature>
<dbReference type="Pfam" id="PF00528">
    <property type="entry name" value="BPD_transp_1"/>
    <property type="match status" value="1"/>
</dbReference>
<reference evidence="9 10" key="1">
    <citation type="submission" date="2023-12" db="EMBL/GenBank/DDBJ databases">
        <title>Amycolatopsis sp. V23-08.</title>
        <authorList>
            <person name="Somphong A."/>
        </authorList>
    </citation>
    <scope>NUCLEOTIDE SEQUENCE [LARGE SCALE GENOMIC DNA]</scope>
    <source>
        <strain evidence="9 10">V23-08</strain>
    </source>
</reference>
<feature type="transmembrane region" description="Helical" evidence="7">
    <location>
        <begin position="86"/>
        <end position="110"/>
    </location>
</feature>
<feature type="transmembrane region" description="Helical" evidence="7">
    <location>
        <begin position="200"/>
        <end position="225"/>
    </location>
</feature>
<dbReference type="InterPro" id="IPR000515">
    <property type="entry name" value="MetI-like"/>
</dbReference>
<keyword evidence="2 7" id="KW-0813">Transport</keyword>
<evidence type="ECO:0000256" key="1">
    <source>
        <dbReference type="ARBA" id="ARBA00004651"/>
    </source>
</evidence>
<evidence type="ECO:0000256" key="2">
    <source>
        <dbReference type="ARBA" id="ARBA00022448"/>
    </source>
</evidence>
<evidence type="ECO:0000256" key="3">
    <source>
        <dbReference type="ARBA" id="ARBA00022475"/>
    </source>
</evidence>
<dbReference type="RefSeq" id="WP_323337314.1">
    <property type="nucleotide sequence ID" value="NZ_JAYFSI010000022.1"/>
</dbReference>
<dbReference type="PANTHER" id="PTHR43386:SF1">
    <property type="entry name" value="D,D-DIPEPTIDE TRANSPORT SYSTEM PERMEASE PROTEIN DDPC-RELATED"/>
    <property type="match status" value="1"/>
</dbReference>
<evidence type="ECO:0000259" key="8">
    <source>
        <dbReference type="PROSITE" id="PS50928"/>
    </source>
</evidence>
<evidence type="ECO:0000256" key="4">
    <source>
        <dbReference type="ARBA" id="ARBA00022692"/>
    </source>
</evidence>
<dbReference type="Proteomes" id="UP001304298">
    <property type="component" value="Unassembled WGS sequence"/>
</dbReference>
<comment type="similarity">
    <text evidence="7">Belongs to the binding-protein-dependent transport system permease family.</text>
</comment>
<evidence type="ECO:0000313" key="9">
    <source>
        <dbReference type="EMBL" id="MEA5367370.1"/>
    </source>
</evidence>
<feature type="transmembrane region" description="Helical" evidence="7">
    <location>
        <begin position="253"/>
        <end position="277"/>
    </location>
</feature>
<dbReference type="SUPFAM" id="SSF161098">
    <property type="entry name" value="MetI-like"/>
    <property type="match status" value="1"/>
</dbReference>
<dbReference type="CDD" id="cd06261">
    <property type="entry name" value="TM_PBP2"/>
    <property type="match status" value="1"/>
</dbReference>
<keyword evidence="6 7" id="KW-0472">Membrane</keyword>